<accession>A0A401QSD9</accession>
<gene>
    <name evidence="1" type="ORF">SALB_00955</name>
</gene>
<evidence type="ECO:0000313" key="1">
    <source>
        <dbReference type="EMBL" id="GCB88285.1"/>
    </source>
</evidence>
<evidence type="ECO:0000313" key="2">
    <source>
        <dbReference type="Proteomes" id="UP000288351"/>
    </source>
</evidence>
<comment type="caution">
    <text evidence="1">The sequence shown here is derived from an EMBL/GenBank/DDBJ whole genome shotgun (WGS) entry which is preliminary data.</text>
</comment>
<reference evidence="1 2" key="1">
    <citation type="journal article" date="2019" name="Microbiol. Resour. Announc.">
        <title>Draft Genome Sequence of the Most Traditional epsilon-Poly-l-Lysine Producer, Streptomyces albulus NBRC14147.</title>
        <authorList>
            <person name="Yamanaka K."/>
            <person name="Hamano Y."/>
        </authorList>
    </citation>
    <scope>NUCLEOTIDE SEQUENCE [LARGE SCALE GENOMIC DNA]</scope>
    <source>
        <strain evidence="1 2">NBRC 14147</strain>
    </source>
</reference>
<dbReference type="SUPFAM" id="SSF56973">
    <property type="entry name" value="Aerolisin/ETX pore-forming domain"/>
    <property type="match status" value="1"/>
</dbReference>
<organism evidence="1 2">
    <name type="scientific">Streptomyces noursei</name>
    <name type="common">Streptomyces albulus</name>
    <dbReference type="NCBI Taxonomy" id="1971"/>
    <lineage>
        <taxon>Bacteria</taxon>
        <taxon>Bacillati</taxon>
        <taxon>Actinomycetota</taxon>
        <taxon>Actinomycetes</taxon>
        <taxon>Kitasatosporales</taxon>
        <taxon>Streptomycetaceae</taxon>
        <taxon>Streptomyces</taxon>
    </lineage>
</organism>
<dbReference type="EMBL" id="BHXC01000006">
    <property type="protein sequence ID" value="GCB88285.1"/>
    <property type="molecule type" value="Genomic_DNA"/>
</dbReference>
<dbReference type="AlphaFoldDB" id="A0A401QSD9"/>
<dbReference type="RefSeq" id="WP_016574009.1">
    <property type="nucleotide sequence ID" value="NZ_BHXC01000006.1"/>
</dbReference>
<protein>
    <submittedName>
        <fullName evidence="1">Uncharacterized protein</fullName>
    </submittedName>
</protein>
<dbReference type="Proteomes" id="UP000288351">
    <property type="component" value="Unassembled WGS sequence"/>
</dbReference>
<proteinExistence type="predicted"/>
<sequence>MATDDRELLLSRNPDKRALSEKMHRLGFGSYYDFPEKIPAIKSTEVPANHWKDPVGNNSDGYGVVGNWKVMSYYRGVPAYVGDPVFNDTPDDASMTVGGSRTIGSEYTFGVEYSAEAGFFDLVKVSTTYSFSASWSESTTFSQSMTVNIRPGWVSWIEVSPVARVLDGDFVYLRAASGTRKIGKFSGVIEAPGIEGNLKDLYTLRSTPMTDALASEVRALAGQAESAAQAVDGGGLRFPADLLSDDLRAQAERHDLDH</sequence>
<name>A0A401QSD9_STRNR</name>